<feature type="compositionally biased region" description="Gly residues" evidence="1">
    <location>
        <begin position="34"/>
        <end position="43"/>
    </location>
</feature>
<dbReference type="OrthoDB" id="3692386at2"/>
<comment type="caution">
    <text evidence="3">The sequence shown here is derived from an EMBL/GenBank/DDBJ whole genome shotgun (WGS) entry which is preliminary data.</text>
</comment>
<reference evidence="3 4" key="1">
    <citation type="submission" date="2014-06" db="EMBL/GenBank/DDBJ databases">
        <title>Saccharopolyspora rectivirgula DSM-43113 Genome sequencing.</title>
        <authorList>
            <person name="Barrera C."/>
            <person name="Millon L."/>
            <person name="Rognon B."/>
            <person name="Zaugg C."/>
            <person name="Monod M."/>
        </authorList>
    </citation>
    <scope>NUCLEOTIDE SEQUENCE [LARGE SCALE GENOMIC DNA]</scope>
    <source>
        <strain evidence="3 4">DSM 43113</strain>
    </source>
</reference>
<protein>
    <recommendedName>
        <fullName evidence="5">Flagellar basal body-associated protein FliL</fullName>
    </recommendedName>
</protein>
<dbReference type="AlphaFoldDB" id="A0A073BDI3"/>
<dbReference type="STRING" id="28042.GU90_01910"/>
<evidence type="ECO:0000313" key="3">
    <source>
        <dbReference type="EMBL" id="KEI45834.1"/>
    </source>
</evidence>
<keyword evidence="4" id="KW-1185">Reference proteome</keyword>
<feature type="compositionally biased region" description="Polar residues" evidence="1">
    <location>
        <begin position="184"/>
        <end position="205"/>
    </location>
</feature>
<organism evidence="3 4">
    <name type="scientific">Saccharopolyspora rectivirgula</name>
    <dbReference type="NCBI Taxonomy" id="28042"/>
    <lineage>
        <taxon>Bacteria</taxon>
        <taxon>Bacillati</taxon>
        <taxon>Actinomycetota</taxon>
        <taxon>Actinomycetes</taxon>
        <taxon>Pseudonocardiales</taxon>
        <taxon>Pseudonocardiaceae</taxon>
        <taxon>Saccharopolyspora</taxon>
    </lineage>
</organism>
<keyword evidence="2" id="KW-0812">Transmembrane</keyword>
<keyword evidence="2" id="KW-1133">Transmembrane helix</keyword>
<evidence type="ECO:0000256" key="1">
    <source>
        <dbReference type="SAM" id="MobiDB-lite"/>
    </source>
</evidence>
<evidence type="ECO:0008006" key="5">
    <source>
        <dbReference type="Google" id="ProtNLM"/>
    </source>
</evidence>
<sequence>MTWQDELQHLDAELAAGRISAEEYRQRRDALLSQGGGPNGPNSGGFAQPNTPSGGFAQPGTPSGGFAQQQDPFPPAFSWGEAAAQAQQQAGPPQGTGAEPTQMVNQPPWPQQPQQWNQAAWPTPGTEQEPNIQHGDTSWLRQGPEVFDDAGKSGKGKLIAGISIGAVLVVVAVVAGIFFFTSSDGSDTQAQESSQQAQPTETSSLPEPPAPKAPPANSEQALAPISGTPHPWNGALDVPALQGARGGLLQPQQVRDFAIQSGLIDGHFLGTEGTPKITVLALQLPDESTASSVVREYLDAQQGLSEVEDLSYQGVKVVNAGSTFRTAYTAHSWAVIIDVSGPEGQQQAVQQEFQTVLDNQLEHLPPTVRE</sequence>
<dbReference type="Proteomes" id="UP000031419">
    <property type="component" value="Unassembled WGS sequence"/>
</dbReference>
<accession>A0A073BDI3</accession>
<feature type="transmembrane region" description="Helical" evidence="2">
    <location>
        <begin position="158"/>
        <end position="180"/>
    </location>
</feature>
<feature type="compositionally biased region" description="Low complexity" evidence="1">
    <location>
        <begin position="80"/>
        <end position="122"/>
    </location>
</feature>
<proteinExistence type="predicted"/>
<dbReference type="EMBL" id="JNVU01000008">
    <property type="protein sequence ID" value="KEI45834.1"/>
    <property type="molecule type" value="Genomic_DNA"/>
</dbReference>
<feature type="region of interest" description="Disordered" evidence="1">
    <location>
        <begin position="19"/>
        <end position="148"/>
    </location>
</feature>
<name>A0A073BDI3_9PSEU</name>
<dbReference type="eggNOG" id="ENOG5033SK4">
    <property type="taxonomic scope" value="Bacteria"/>
</dbReference>
<feature type="compositionally biased region" description="Polar residues" evidence="1">
    <location>
        <begin position="125"/>
        <end position="140"/>
    </location>
</feature>
<feature type="region of interest" description="Disordered" evidence="1">
    <location>
        <begin position="184"/>
        <end position="237"/>
    </location>
</feature>
<evidence type="ECO:0000256" key="2">
    <source>
        <dbReference type="SAM" id="Phobius"/>
    </source>
</evidence>
<feature type="compositionally biased region" description="Basic and acidic residues" evidence="1">
    <location>
        <begin position="20"/>
        <end position="30"/>
    </location>
</feature>
<evidence type="ECO:0000313" key="4">
    <source>
        <dbReference type="Proteomes" id="UP000031419"/>
    </source>
</evidence>
<keyword evidence="2" id="KW-0472">Membrane</keyword>
<dbReference type="RefSeq" id="WP_029722487.1">
    <property type="nucleotide sequence ID" value="NZ_JAJUIW010000071.1"/>
</dbReference>
<gene>
    <name evidence="3" type="ORF">GU90_01910</name>
</gene>